<dbReference type="EMBL" id="DQ403270">
    <property type="protein sequence ID" value="ABD74725.1"/>
    <property type="molecule type" value="Genomic_DNA"/>
</dbReference>
<accession>D1CSC1</accession>
<protein>
    <submittedName>
        <fullName evidence="1">Uncharacterized protein</fullName>
    </submittedName>
</protein>
<organism evidence="1">
    <name type="scientific">Ensifer adhaerens</name>
    <name type="common">Sinorhizobium morelense</name>
    <dbReference type="NCBI Taxonomy" id="106592"/>
    <lineage>
        <taxon>Bacteria</taxon>
        <taxon>Pseudomonadati</taxon>
        <taxon>Pseudomonadota</taxon>
        <taxon>Alphaproteobacteria</taxon>
        <taxon>Hyphomicrobiales</taxon>
        <taxon>Rhizobiaceae</taxon>
        <taxon>Sinorhizobium/Ensifer group</taxon>
        <taxon>Ensifer</taxon>
    </lineage>
</organism>
<reference evidence="1" key="1">
    <citation type="submission" date="2006-02" db="EMBL/GenBank/DDBJ databases">
        <title>Sampling the accessory genome of the Sinorhizobium genus by suppressive subtractive hybridization.</title>
        <authorList>
            <person name="Moulin L."/>
            <person name="Ghazoui Z."/>
            <person name="Young P."/>
        </authorList>
    </citation>
    <scope>NUCLEOTIDE SEQUENCE</scope>
    <source>
        <strain evidence="1">LMG20216</strain>
    </source>
</reference>
<name>D1CSC1_ENSAD</name>
<proteinExistence type="predicted"/>
<sequence length="39" mass="4062">LLPGTGRGGGNPANNGATFACHCQDRVKIATITAERTEY</sequence>
<feature type="non-terminal residue" evidence="1">
    <location>
        <position position="1"/>
    </location>
</feature>
<dbReference type="AlphaFoldDB" id="D1CSC1"/>
<evidence type="ECO:0000313" key="1">
    <source>
        <dbReference type="EMBL" id="ABD74725.1"/>
    </source>
</evidence>